<dbReference type="PANTHER" id="PTHR34203:SF15">
    <property type="entry name" value="SLL1173 PROTEIN"/>
    <property type="match status" value="1"/>
</dbReference>
<reference evidence="2 3" key="1">
    <citation type="submission" date="2016-04" db="EMBL/GenBank/DDBJ databases">
        <authorList>
            <person name="Chen L."/>
            <person name="Zhuang W."/>
            <person name="Wang G."/>
        </authorList>
    </citation>
    <scope>NUCLEOTIDE SEQUENCE [LARGE SCALE GENOMIC DNA]</scope>
    <source>
        <strain evidence="3">GR20</strain>
    </source>
</reference>
<dbReference type="Pfam" id="PF05050">
    <property type="entry name" value="Methyltransf_21"/>
    <property type="match status" value="1"/>
</dbReference>
<dbReference type="NCBIfam" id="TIGR01444">
    <property type="entry name" value="fkbM_fam"/>
    <property type="match status" value="1"/>
</dbReference>
<evidence type="ECO:0000313" key="3">
    <source>
        <dbReference type="Proteomes" id="UP000192277"/>
    </source>
</evidence>
<dbReference type="SUPFAM" id="SSF53335">
    <property type="entry name" value="S-adenosyl-L-methionine-dependent methyltransferases"/>
    <property type="match status" value="1"/>
</dbReference>
<comment type="caution">
    <text evidence="2">The sequence shown here is derived from an EMBL/GenBank/DDBJ whole genome shotgun (WGS) entry which is preliminary data.</text>
</comment>
<evidence type="ECO:0000313" key="2">
    <source>
        <dbReference type="EMBL" id="OQP46055.1"/>
    </source>
</evidence>
<dbReference type="InterPro" id="IPR052514">
    <property type="entry name" value="SAM-dependent_MTase"/>
</dbReference>
<dbReference type="EMBL" id="LWBO01000017">
    <property type="protein sequence ID" value="OQP46055.1"/>
    <property type="molecule type" value="Genomic_DNA"/>
</dbReference>
<feature type="domain" description="Methyltransferase FkbM" evidence="1">
    <location>
        <begin position="59"/>
        <end position="193"/>
    </location>
</feature>
<dbReference type="RefSeq" id="WP_014219180.1">
    <property type="nucleotide sequence ID" value="NZ_LWBO01000017.1"/>
</dbReference>
<dbReference type="Proteomes" id="UP000192277">
    <property type="component" value="Unassembled WGS sequence"/>
</dbReference>
<dbReference type="PANTHER" id="PTHR34203">
    <property type="entry name" value="METHYLTRANSFERASE, FKBM FAMILY PROTEIN"/>
    <property type="match status" value="1"/>
</dbReference>
<accession>A0ABX3NUF8</accession>
<dbReference type="InterPro" id="IPR029063">
    <property type="entry name" value="SAM-dependent_MTases_sf"/>
</dbReference>
<organism evidence="2 3">
    <name type="scientific">Niastella koreensis</name>
    <dbReference type="NCBI Taxonomy" id="354356"/>
    <lineage>
        <taxon>Bacteria</taxon>
        <taxon>Pseudomonadati</taxon>
        <taxon>Bacteroidota</taxon>
        <taxon>Chitinophagia</taxon>
        <taxon>Chitinophagales</taxon>
        <taxon>Chitinophagaceae</taxon>
        <taxon>Niastella</taxon>
    </lineage>
</organism>
<evidence type="ECO:0000259" key="1">
    <source>
        <dbReference type="Pfam" id="PF05050"/>
    </source>
</evidence>
<proteinExistence type="predicted"/>
<protein>
    <recommendedName>
        <fullName evidence="1">Methyltransferase FkbM domain-containing protein</fullName>
    </recommendedName>
</protein>
<dbReference type="Gene3D" id="3.40.50.150">
    <property type="entry name" value="Vaccinia Virus protein VP39"/>
    <property type="match status" value="1"/>
</dbReference>
<dbReference type="InterPro" id="IPR006342">
    <property type="entry name" value="FkbM_mtfrase"/>
</dbReference>
<sequence length="267" mass="31498">MLKPIRELLKRSGSYEYFRYSSFFRLYTWLFKRQVIRDHQREVAFYRSFLPNHCSLIFDIGAYDGHKTAAFLKIANKIVCCEPDAHNFRTLRIRFRNSGSSVVLENKAISDHPGTELFFIHHAGSAFNTLNPKWKQILETDLENRWNEKIKFHDEVSIQLTTLDRLIDQYGRPDFIKIDVEGYELTVLKGLSQKVPYISFECLLPECKTELLDCLARLYQLDNKVVFNAAFEERLEFNNFLSYHDMINWVNKEAAPRCFEIVASMEL</sequence>
<name>A0ABX3NUF8_9BACT</name>
<keyword evidence="3" id="KW-1185">Reference proteome</keyword>
<gene>
    <name evidence="2" type="ORF">A4D02_32210</name>
</gene>